<evidence type="ECO:0000313" key="8">
    <source>
        <dbReference type="EMBL" id="KFI73147.1"/>
    </source>
</evidence>
<dbReference type="InterPro" id="IPR006214">
    <property type="entry name" value="Bax_inhibitor_1-related"/>
</dbReference>
<evidence type="ECO:0000256" key="1">
    <source>
        <dbReference type="ARBA" id="ARBA00004141"/>
    </source>
</evidence>
<evidence type="ECO:0000313" key="9">
    <source>
        <dbReference type="Proteomes" id="UP000029014"/>
    </source>
</evidence>
<evidence type="ECO:0000256" key="3">
    <source>
        <dbReference type="ARBA" id="ARBA00022692"/>
    </source>
</evidence>
<feature type="transmembrane region" description="Helical" evidence="6">
    <location>
        <begin position="110"/>
        <end position="136"/>
    </location>
</feature>
<sequence>MDRYTNDPNRQSPYQDQQYSQESSGQPQYGQRVGSGTNSTYGPSSAPQYTVPPQSGYSSATQTVMDASTAYSRESAMKVSVTRAYAEMTAGLVVTAIVAVLTQMTGALEAFLTATGGLGWLGLAIVQVVVAIALGARAMSMRPGTARAVFYLYAALMGFTLSSIFLVYDLSSIGMALGLSIGFFFALTMLALTTKRDMLKAGPILFTALLVLIIGQVVLMFVAPSDTTVMVVSTIGLLIFAGLTAYDAQKTRALFASYGNDTVAIERLSIVCALNLYLDFVNMFLYLLRLFGGRN</sequence>
<feature type="transmembrane region" description="Helical" evidence="6">
    <location>
        <begin position="148"/>
        <end position="167"/>
    </location>
</feature>
<evidence type="ECO:0000256" key="6">
    <source>
        <dbReference type="RuleBase" id="RU004379"/>
    </source>
</evidence>
<keyword evidence="9" id="KW-1185">Reference proteome</keyword>
<evidence type="ECO:0000256" key="2">
    <source>
        <dbReference type="ARBA" id="ARBA00010350"/>
    </source>
</evidence>
<dbReference type="eggNOG" id="COG0670">
    <property type="taxonomic scope" value="Bacteria"/>
</dbReference>
<dbReference type="RefSeq" id="WP_022861028.1">
    <property type="nucleotide sequence ID" value="NZ_JGZD01000008.1"/>
</dbReference>
<feature type="region of interest" description="Disordered" evidence="7">
    <location>
        <begin position="1"/>
        <end position="57"/>
    </location>
</feature>
<feature type="transmembrane region" description="Helical" evidence="6">
    <location>
        <begin position="229"/>
        <end position="248"/>
    </location>
</feature>
<dbReference type="GO" id="GO:0005886">
    <property type="term" value="C:plasma membrane"/>
    <property type="evidence" value="ECO:0007669"/>
    <property type="project" value="TreeGrafter"/>
</dbReference>
<feature type="transmembrane region" description="Helical" evidence="6">
    <location>
        <begin position="84"/>
        <end position="104"/>
    </location>
</feature>
<evidence type="ECO:0000256" key="7">
    <source>
        <dbReference type="SAM" id="MobiDB-lite"/>
    </source>
</evidence>
<dbReference type="AlphaFoldDB" id="A0A087BQ47"/>
<comment type="caution">
    <text evidence="8">The sequence shown here is derived from an EMBL/GenBank/DDBJ whole genome shotgun (WGS) entry which is preliminary data.</text>
</comment>
<evidence type="ECO:0000256" key="4">
    <source>
        <dbReference type="ARBA" id="ARBA00022989"/>
    </source>
</evidence>
<reference evidence="8 9" key="1">
    <citation type="submission" date="2014-03" db="EMBL/GenBank/DDBJ databases">
        <title>Genomics of Bifidobacteria.</title>
        <authorList>
            <person name="Ventura M."/>
            <person name="Milani C."/>
            <person name="Lugli G.A."/>
        </authorList>
    </citation>
    <scope>NUCLEOTIDE SEQUENCE [LARGE SCALE GENOMIC DNA]</scope>
    <source>
        <strain evidence="8 9">LMG 11592</strain>
    </source>
</reference>
<dbReference type="PANTHER" id="PTHR23291">
    <property type="entry name" value="BAX INHIBITOR-RELATED"/>
    <property type="match status" value="1"/>
</dbReference>
<feature type="transmembrane region" description="Helical" evidence="6">
    <location>
        <begin position="268"/>
        <end position="288"/>
    </location>
</feature>
<dbReference type="Pfam" id="PF01027">
    <property type="entry name" value="Bax1-I"/>
    <property type="match status" value="1"/>
</dbReference>
<dbReference type="Proteomes" id="UP000029014">
    <property type="component" value="Unassembled WGS sequence"/>
</dbReference>
<organism evidence="8 9">
    <name type="scientific">Bifidobacterium minimum</name>
    <dbReference type="NCBI Taxonomy" id="1693"/>
    <lineage>
        <taxon>Bacteria</taxon>
        <taxon>Bacillati</taxon>
        <taxon>Actinomycetota</taxon>
        <taxon>Actinomycetes</taxon>
        <taxon>Bifidobacteriales</taxon>
        <taxon>Bifidobacteriaceae</taxon>
        <taxon>Bifidobacterium</taxon>
    </lineage>
</organism>
<comment type="subcellular location">
    <subcellularLocation>
        <location evidence="1">Membrane</location>
        <topology evidence="1">Multi-pass membrane protein</topology>
    </subcellularLocation>
</comment>
<dbReference type="EMBL" id="JGZD01000008">
    <property type="protein sequence ID" value="KFI73147.1"/>
    <property type="molecule type" value="Genomic_DNA"/>
</dbReference>
<keyword evidence="5 6" id="KW-0472">Membrane</keyword>
<protein>
    <submittedName>
        <fullName evidence="8">Membrane protein</fullName>
    </submittedName>
</protein>
<keyword evidence="4 6" id="KW-1133">Transmembrane helix</keyword>
<evidence type="ECO:0000256" key="5">
    <source>
        <dbReference type="ARBA" id="ARBA00023136"/>
    </source>
</evidence>
<dbReference type="PANTHER" id="PTHR23291:SF50">
    <property type="entry name" value="PROTEIN LIFEGUARD 4"/>
    <property type="match status" value="1"/>
</dbReference>
<dbReference type="CDD" id="cd10432">
    <property type="entry name" value="BI-1-like_bacterial"/>
    <property type="match status" value="1"/>
</dbReference>
<proteinExistence type="inferred from homology"/>
<name>A0A087BQ47_9BIFI</name>
<dbReference type="STRING" id="1693.BMIN_0872"/>
<accession>A0A087BQ47</accession>
<comment type="similarity">
    <text evidence="2 6">Belongs to the BI1 family.</text>
</comment>
<keyword evidence="3 6" id="KW-0812">Transmembrane</keyword>
<gene>
    <name evidence="8" type="ORF">BMIN_0872</name>
</gene>
<feature type="transmembrane region" description="Helical" evidence="6">
    <location>
        <begin position="204"/>
        <end position="223"/>
    </location>
</feature>
<feature type="transmembrane region" description="Helical" evidence="6">
    <location>
        <begin position="173"/>
        <end position="192"/>
    </location>
</feature>